<name>A0A9P5TRK1_GYMJU</name>
<proteinExistence type="predicted"/>
<dbReference type="AlphaFoldDB" id="A0A9P5TRK1"/>
<dbReference type="Gene3D" id="3.30.200.20">
    <property type="entry name" value="Phosphorylase Kinase, domain 1"/>
    <property type="match status" value="1"/>
</dbReference>
<sequence length="423" mass="47810">MADLALGYTIGCYAWDLPSFTTESWLKVKPILPELPSKALYRLGRPGVRSLAEEDQLAKLTKKSLFPGSIGIVNTIDQTFATKSNTAVIHDSTFFIFNCGRYERIGFRHRGSKTLYLSGVIDMINITDPSYRQLHVGLHTAILQDALERSDLKETSLKLSLKRTADFLNKELPSKRLKSSPVSDTSEIFSEIAKRKLAVVKLHYGVFCSPVPSSFVRVGPSCAPGAVRVQKEYPKQTKYKTHEYFTLTLKESLGEGAVGVVHPAALEFTTESDDVLTRNLVIKLAFSSEQQKRMLNEYRIYGHLCLKKGIEGIITVHSMFRDPDSGTLGMLMDDAGQSLRHREQKRSGYLARISTTEKERNSYIRALKSLHEAGVRHNDIRAEILLVNSRNEVFIVDFDRATIEYNELTNRFELQAMIDILRR</sequence>
<dbReference type="SUPFAM" id="SSF56112">
    <property type="entry name" value="Protein kinase-like (PK-like)"/>
    <property type="match status" value="1"/>
</dbReference>
<dbReference type="InterPro" id="IPR000719">
    <property type="entry name" value="Prot_kinase_dom"/>
</dbReference>
<protein>
    <recommendedName>
        <fullName evidence="1">Protein kinase domain-containing protein</fullName>
    </recommendedName>
</protein>
<evidence type="ECO:0000259" key="1">
    <source>
        <dbReference type="PROSITE" id="PS50011"/>
    </source>
</evidence>
<dbReference type="OrthoDB" id="2521594at2759"/>
<dbReference type="Proteomes" id="UP000724874">
    <property type="component" value="Unassembled WGS sequence"/>
</dbReference>
<reference evidence="2" key="1">
    <citation type="submission" date="2020-11" db="EMBL/GenBank/DDBJ databases">
        <authorList>
            <consortium name="DOE Joint Genome Institute"/>
            <person name="Ahrendt S."/>
            <person name="Riley R."/>
            <person name="Andreopoulos W."/>
            <person name="LaButti K."/>
            <person name="Pangilinan J."/>
            <person name="Ruiz-duenas F.J."/>
            <person name="Barrasa J.M."/>
            <person name="Sanchez-Garcia M."/>
            <person name="Camarero S."/>
            <person name="Miyauchi S."/>
            <person name="Serrano A."/>
            <person name="Linde D."/>
            <person name="Babiker R."/>
            <person name="Drula E."/>
            <person name="Ayuso-Fernandez I."/>
            <person name="Pacheco R."/>
            <person name="Padilla G."/>
            <person name="Ferreira P."/>
            <person name="Barriuso J."/>
            <person name="Kellner H."/>
            <person name="Castanera R."/>
            <person name="Alfaro M."/>
            <person name="Ramirez L."/>
            <person name="Pisabarro A.G."/>
            <person name="Kuo A."/>
            <person name="Tritt A."/>
            <person name="Lipzen A."/>
            <person name="He G."/>
            <person name="Yan M."/>
            <person name="Ng V."/>
            <person name="Cullen D."/>
            <person name="Martin F."/>
            <person name="Rosso M.-N."/>
            <person name="Henrissat B."/>
            <person name="Hibbett D."/>
            <person name="Martinez A.T."/>
            <person name="Grigoriev I.V."/>
        </authorList>
    </citation>
    <scope>NUCLEOTIDE SEQUENCE</scope>
    <source>
        <strain evidence="2">AH 44721</strain>
    </source>
</reference>
<organism evidence="2 3">
    <name type="scientific">Gymnopilus junonius</name>
    <name type="common">Spectacular rustgill mushroom</name>
    <name type="synonym">Gymnopilus spectabilis subsp. junonius</name>
    <dbReference type="NCBI Taxonomy" id="109634"/>
    <lineage>
        <taxon>Eukaryota</taxon>
        <taxon>Fungi</taxon>
        <taxon>Dikarya</taxon>
        <taxon>Basidiomycota</taxon>
        <taxon>Agaricomycotina</taxon>
        <taxon>Agaricomycetes</taxon>
        <taxon>Agaricomycetidae</taxon>
        <taxon>Agaricales</taxon>
        <taxon>Agaricineae</taxon>
        <taxon>Hymenogastraceae</taxon>
        <taxon>Gymnopilus</taxon>
    </lineage>
</organism>
<gene>
    <name evidence="2" type="ORF">CPB84DRAFT_1843849</name>
</gene>
<dbReference type="Gene3D" id="1.10.510.10">
    <property type="entry name" value="Transferase(Phosphotransferase) domain 1"/>
    <property type="match status" value="1"/>
</dbReference>
<evidence type="ECO:0000313" key="3">
    <source>
        <dbReference type="Proteomes" id="UP000724874"/>
    </source>
</evidence>
<keyword evidence="3" id="KW-1185">Reference proteome</keyword>
<dbReference type="EMBL" id="JADNYJ010000014">
    <property type="protein sequence ID" value="KAF8907629.1"/>
    <property type="molecule type" value="Genomic_DNA"/>
</dbReference>
<dbReference type="Pfam" id="PF00069">
    <property type="entry name" value="Pkinase"/>
    <property type="match status" value="1"/>
</dbReference>
<dbReference type="InterPro" id="IPR011009">
    <property type="entry name" value="Kinase-like_dom_sf"/>
</dbReference>
<accession>A0A9P5TRK1</accession>
<dbReference type="GO" id="GO:0004672">
    <property type="term" value="F:protein kinase activity"/>
    <property type="evidence" value="ECO:0007669"/>
    <property type="project" value="InterPro"/>
</dbReference>
<dbReference type="PROSITE" id="PS50011">
    <property type="entry name" value="PROTEIN_KINASE_DOM"/>
    <property type="match status" value="1"/>
</dbReference>
<feature type="domain" description="Protein kinase" evidence="1">
    <location>
        <begin position="247"/>
        <end position="423"/>
    </location>
</feature>
<comment type="caution">
    <text evidence="2">The sequence shown here is derived from an EMBL/GenBank/DDBJ whole genome shotgun (WGS) entry which is preliminary data.</text>
</comment>
<evidence type="ECO:0000313" key="2">
    <source>
        <dbReference type="EMBL" id="KAF8907629.1"/>
    </source>
</evidence>
<dbReference type="GO" id="GO:0005524">
    <property type="term" value="F:ATP binding"/>
    <property type="evidence" value="ECO:0007669"/>
    <property type="project" value="InterPro"/>
</dbReference>